<sequence>MFIEYFVKQIKNEILMIKRLAYNSKEVNKLTRMEVENFLFKLILQQLQDQHLAIRDDYSKLEVELADVTKKYNILKNSEFLLLASSMFDNKDSYTTKLKKESVIIVKPKKEQNNQDTKKEIRHRVKPGGFEYFKVSSSLKWGWDYRQTNDKFMYQFHFFSVPIREFSSQNKDFKSYRQRFENYLKLKNAFDDKDYVAQMLLNSLGFTTHSTLIALVAPEKTR</sequence>
<name>A0A9N9MVI5_9CUCU</name>
<protein>
    <submittedName>
        <fullName evidence="2">Uncharacterized protein</fullName>
    </submittedName>
</protein>
<reference evidence="2" key="1">
    <citation type="submission" date="2022-01" db="EMBL/GenBank/DDBJ databases">
        <authorList>
            <person name="King R."/>
        </authorList>
    </citation>
    <scope>NUCLEOTIDE SEQUENCE</scope>
</reference>
<keyword evidence="1" id="KW-0175">Coiled coil</keyword>
<evidence type="ECO:0000313" key="2">
    <source>
        <dbReference type="EMBL" id="CAG9769507.1"/>
    </source>
</evidence>
<evidence type="ECO:0000256" key="1">
    <source>
        <dbReference type="SAM" id="Coils"/>
    </source>
</evidence>
<gene>
    <name evidence="2" type="ORF">CEUTPL_LOCUS10014</name>
</gene>
<dbReference type="AlphaFoldDB" id="A0A9N9MVI5"/>
<organism evidence="2 3">
    <name type="scientific">Ceutorhynchus assimilis</name>
    <name type="common">cabbage seed weevil</name>
    <dbReference type="NCBI Taxonomy" id="467358"/>
    <lineage>
        <taxon>Eukaryota</taxon>
        <taxon>Metazoa</taxon>
        <taxon>Ecdysozoa</taxon>
        <taxon>Arthropoda</taxon>
        <taxon>Hexapoda</taxon>
        <taxon>Insecta</taxon>
        <taxon>Pterygota</taxon>
        <taxon>Neoptera</taxon>
        <taxon>Endopterygota</taxon>
        <taxon>Coleoptera</taxon>
        <taxon>Polyphaga</taxon>
        <taxon>Cucujiformia</taxon>
        <taxon>Curculionidae</taxon>
        <taxon>Ceutorhynchinae</taxon>
        <taxon>Ceutorhynchus</taxon>
    </lineage>
</organism>
<dbReference type="EMBL" id="OU892281">
    <property type="protein sequence ID" value="CAG9769507.1"/>
    <property type="molecule type" value="Genomic_DNA"/>
</dbReference>
<accession>A0A9N9MVI5</accession>
<proteinExistence type="predicted"/>
<keyword evidence="3" id="KW-1185">Reference proteome</keyword>
<dbReference type="OrthoDB" id="6745853at2759"/>
<evidence type="ECO:0000313" key="3">
    <source>
        <dbReference type="Proteomes" id="UP001152799"/>
    </source>
</evidence>
<dbReference type="Proteomes" id="UP001152799">
    <property type="component" value="Chromosome 5"/>
</dbReference>
<feature type="coiled-coil region" evidence="1">
    <location>
        <begin position="44"/>
        <end position="78"/>
    </location>
</feature>